<protein>
    <recommendedName>
        <fullName evidence="4">Coenzyme Q-binding protein COQ10 START domain-containing protein</fullName>
    </recommendedName>
</protein>
<evidence type="ECO:0000256" key="1">
    <source>
        <dbReference type="SAM" id="MobiDB-lite"/>
    </source>
</evidence>
<gene>
    <name evidence="2" type="ORF">PAC_10921</name>
</gene>
<dbReference type="AlphaFoldDB" id="A0A1L7X7L9"/>
<reference evidence="2 3" key="1">
    <citation type="submission" date="2016-03" db="EMBL/GenBank/DDBJ databases">
        <authorList>
            <person name="Ploux O."/>
        </authorList>
    </citation>
    <scope>NUCLEOTIDE SEQUENCE [LARGE SCALE GENOMIC DNA]</scope>
    <source>
        <strain evidence="2 3">UAMH 11012</strain>
    </source>
</reference>
<evidence type="ECO:0000313" key="2">
    <source>
        <dbReference type="EMBL" id="CZR61025.1"/>
    </source>
</evidence>
<dbReference type="SUPFAM" id="SSF55961">
    <property type="entry name" value="Bet v1-like"/>
    <property type="match status" value="1"/>
</dbReference>
<name>A0A1L7X7L9_9HELO</name>
<accession>A0A1L7X7L9</accession>
<dbReference type="Proteomes" id="UP000184330">
    <property type="component" value="Unassembled WGS sequence"/>
</dbReference>
<dbReference type="EMBL" id="FJOG01000017">
    <property type="protein sequence ID" value="CZR61025.1"/>
    <property type="molecule type" value="Genomic_DNA"/>
</dbReference>
<dbReference type="CDD" id="cd07822">
    <property type="entry name" value="SRPBCC_4"/>
    <property type="match status" value="1"/>
</dbReference>
<feature type="compositionally biased region" description="Polar residues" evidence="1">
    <location>
        <begin position="1"/>
        <end position="14"/>
    </location>
</feature>
<evidence type="ECO:0008006" key="4">
    <source>
        <dbReference type="Google" id="ProtNLM"/>
    </source>
</evidence>
<dbReference type="Gene3D" id="3.30.530.20">
    <property type="match status" value="1"/>
</dbReference>
<dbReference type="OrthoDB" id="3530008at2759"/>
<proteinExistence type="predicted"/>
<keyword evidence="3" id="KW-1185">Reference proteome</keyword>
<organism evidence="2 3">
    <name type="scientific">Phialocephala subalpina</name>
    <dbReference type="NCBI Taxonomy" id="576137"/>
    <lineage>
        <taxon>Eukaryota</taxon>
        <taxon>Fungi</taxon>
        <taxon>Dikarya</taxon>
        <taxon>Ascomycota</taxon>
        <taxon>Pezizomycotina</taxon>
        <taxon>Leotiomycetes</taxon>
        <taxon>Helotiales</taxon>
        <taxon>Mollisiaceae</taxon>
        <taxon>Phialocephala</taxon>
        <taxon>Phialocephala fortinii species complex</taxon>
    </lineage>
</organism>
<sequence>MPSETSTPNSSSAKSAGVDPIATPTYPTGGLFSALTTVTIRAPLSTLLDLSLETTSWPEWNSFVPKAVIISQPAPTSHSATKLEVGTKVTFHNRMKRDGPLSSQYSDHQVVSIEEFERDGGKGWSIVWKTIGIPGGKWMLSAERVQELSERKAEDGSTVVEYRTWGTFGGPMAYLLSWMGVKNDIVNGFEGWAEGLKVHAEAGHRG</sequence>
<evidence type="ECO:0000313" key="3">
    <source>
        <dbReference type="Proteomes" id="UP000184330"/>
    </source>
</evidence>
<dbReference type="InterPro" id="IPR023393">
    <property type="entry name" value="START-like_dom_sf"/>
</dbReference>
<feature type="region of interest" description="Disordered" evidence="1">
    <location>
        <begin position="1"/>
        <end position="20"/>
    </location>
</feature>